<feature type="transmembrane region" description="Helical" evidence="1">
    <location>
        <begin position="68"/>
        <end position="101"/>
    </location>
</feature>
<keyword evidence="1" id="KW-0812">Transmembrane</keyword>
<comment type="caution">
    <text evidence="3">The sequence shown here is derived from an EMBL/GenBank/DDBJ whole genome shotgun (WGS) entry which is preliminary data.</text>
</comment>
<evidence type="ECO:0000313" key="3">
    <source>
        <dbReference type="EMBL" id="GAG45146.1"/>
    </source>
</evidence>
<sequence length="132" mass="14824">MAVTFPVVFAEKRYWIIGLDLALWAYLLFVFCFRLGSYRHRASVMISILYLLTFVFLAAYGPTHARSAWLVLFCVMSALFYGVRGAIAACALSAVSLMALYALMDSRTAVWAAEHDAPFGTWVMFVVNVTFI</sequence>
<name>X0Z9J8_9ZZZZ</name>
<gene>
    <name evidence="3" type="ORF">S01H1_74844</name>
</gene>
<evidence type="ECO:0000259" key="2">
    <source>
        <dbReference type="Pfam" id="PF20969"/>
    </source>
</evidence>
<feature type="domain" description="MASE11" evidence="2">
    <location>
        <begin position="7"/>
        <end position="132"/>
    </location>
</feature>
<protein>
    <recommendedName>
        <fullName evidence="2">MASE11 domain-containing protein</fullName>
    </recommendedName>
</protein>
<feature type="transmembrane region" description="Helical" evidence="1">
    <location>
        <begin position="14"/>
        <end position="35"/>
    </location>
</feature>
<organism evidence="3">
    <name type="scientific">marine sediment metagenome</name>
    <dbReference type="NCBI Taxonomy" id="412755"/>
    <lineage>
        <taxon>unclassified sequences</taxon>
        <taxon>metagenomes</taxon>
        <taxon>ecological metagenomes</taxon>
    </lineage>
</organism>
<feature type="transmembrane region" description="Helical" evidence="1">
    <location>
        <begin position="42"/>
        <end position="62"/>
    </location>
</feature>
<proteinExistence type="predicted"/>
<evidence type="ECO:0000256" key="1">
    <source>
        <dbReference type="SAM" id="Phobius"/>
    </source>
</evidence>
<keyword evidence="1" id="KW-0472">Membrane</keyword>
<accession>X0Z9J8</accession>
<dbReference type="InterPro" id="IPR048437">
    <property type="entry name" value="MASE11"/>
</dbReference>
<feature type="non-terminal residue" evidence="3">
    <location>
        <position position="132"/>
    </location>
</feature>
<dbReference type="AlphaFoldDB" id="X0Z9J8"/>
<keyword evidence="1" id="KW-1133">Transmembrane helix</keyword>
<dbReference type="EMBL" id="BARS01050093">
    <property type="protein sequence ID" value="GAG45146.1"/>
    <property type="molecule type" value="Genomic_DNA"/>
</dbReference>
<reference evidence="3" key="1">
    <citation type="journal article" date="2014" name="Front. Microbiol.">
        <title>High frequency of phylogenetically diverse reductive dehalogenase-homologous genes in deep subseafloor sedimentary metagenomes.</title>
        <authorList>
            <person name="Kawai M."/>
            <person name="Futagami T."/>
            <person name="Toyoda A."/>
            <person name="Takaki Y."/>
            <person name="Nishi S."/>
            <person name="Hori S."/>
            <person name="Arai W."/>
            <person name="Tsubouchi T."/>
            <person name="Morono Y."/>
            <person name="Uchiyama I."/>
            <person name="Ito T."/>
            <person name="Fujiyama A."/>
            <person name="Inagaki F."/>
            <person name="Takami H."/>
        </authorList>
    </citation>
    <scope>NUCLEOTIDE SEQUENCE</scope>
    <source>
        <strain evidence="3">Expedition CK06-06</strain>
    </source>
</reference>
<dbReference type="Pfam" id="PF20969">
    <property type="entry name" value="MASE11"/>
    <property type="match status" value="1"/>
</dbReference>